<proteinExistence type="predicted"/>
<feature type="region of interest" description="Disordered" evidence="1">
    <location>
        <begin position="61"/>
        <end position="220"/>
    </location>
</feature>
<organism evidence="3">
    <name type="scientific">Serpula lacrymans var. lacrymans (strain S7.3)</name>
    <name type="common">Dry rot fungus</name>
    <dbReference type="NCBI Taxonomy" id="936435"/>
    <lineage>
        <taxon>Eukaryota</taxon>
        <taxon>Fungi</taxon>
        <taxon>Dikarya</taxon>
        <taxon>Basidiomycota</taxon>
        <taxon>Agaricomycotina</taxon>
        <taxon>Agaricomycetes</taxon>
        <taxon>Agaricomycetidae</taxon>
        <taxon>Boletales</taxon>
        <taxon>Coniophorineae</taxon>
        <taxon>Serpulaceae</taxon>
        <taxon>Serpula</taxon>
    </lineage>
</organism>
<feature type="compositionally biased region" description="Low complexity" evidence="1">
    <location>
        <begin position="151"/>
        <end position="174"/>
    </location>
</feature>
<gene>
    <name evidence="2" type="ORF">SERLA73DRAFT_177283</name>
</gene>
<dbReference type="AlphaFoldDB" id="F8PNQ8"/>
<dbReference type="OrthoDB" id="3233824at2759"/>
<dbReference type="InParanoid" id="F8PNQ8"/>
<evidence type="ECO:0000313" key="3">
    <source>
        <dbReference type="Proteomes" id="UP000008063"/>
    </source>
</evidence>
<accession>F8PNQ8</accession>
<sequence length="244" mass="26375">MALHHPLKPLPSAFMAGALEGRSNVLLDDFTLAVSSSSMPASALPSFIELMASLGLNDARTSQSDASQTTRSRSCSVSSSTSSSSIQSLSPSSSRSSFGDVSPRDLESERRSNHAGSRVRVARYNPYAPPHTCVKRSSMSSLTDQTELETPSRSHSSSPRSPSPRITRRPSPLRFQKLLGELDRGTELPANTPISTYVRRKTPQHSPTVSTFSHRYTDRPSTISPPSLIPFSLPTLPSAFVAPH</sequence>
<feature type="compositionally biased region" description="Low complexity" evidence="1">
    <location>
        <begin position="67"/>
        <end position="97"/>
    </location>
</feature>
<keyword evidence="3" id="KW-1185">Reference proteome</keyword>
<evidence type="ECO:0000256" key="1">
    <source>
        <dbReference type="SAM" id="MobiDB-lite"/>
    </source>
</evidence>
<dbReference type="STRING" id="936435.F8PNQ8"/>
<dbReference type="Proteomes" id="UP000008063">
    <property type="component" value="Unassembled WGS sequence"/>
</dbReference>
<feature type="compositionally biased region" description="Polar residues" evidence="1">
    <location>
        <begin position="135"/>
        <end position="149"/>
    </location>
</feature>
<evidence type="ECO:0000313" key="2">
    <source>
        <dbReference type="EMBL" id="EGO01785.1"/>
    </source>
</evidence>
<dbReference type="OMA" id="HIMAPSR"/>
<name>F8PNQ8_SERL3</name>
<feature type="compositionally biased region" description="Polar residues" evidence="1">
    <location>
        <begin position="204"/>
        <end position="214"/>
    </location>
</feature>
<feature type="compositionally biased region" description="Basic and acidic residues" evidence="1">
    <location>
        <begin position="102"/>
        <end position="112"/>
    </location>
</feature>
<dbReference type="HOGENOM" id="CLU_114632_0_0_1"/>
<dbReference type="EMBL" id="GL945477">
    <property type="protein sequence ID" value="EGO01785.1"/>
    <property type="molecule type" value="Genomic_DNA"/>
</dbReference>
<reference evidence="3" key="1">
    <citation type="journal article" date="2011" name="Science">
        <title>The plant cell wall-decomposing machinery underlies the functional diversity of forest fungi.</title>
        <authorList>
            <person name="Eastwood D.C."/>
            <person name="Floudas D."/>
            <person name="Binder M."/>
            <person name="Majcherczyk A."/>
            <person name="Schneider P."/>
            <person name="Aerts A."/>
            <person name="Asiegbu F.O."/>
            <person name="Baker S.E."/>
            <person name="Barry K."/>
            <person name="Bendiksby M."/>
            <person name="Blumentritt M."/>
            <person name="Coutinho P.M."/>
            <person name="Cullen D."/>
            <person name="de Vries R.P."/>
            <person name="Gathman A."/>
            <person name="Goodell B."/>
            <person name="Henrissat B."/>
            <person name="Ihrmark K."/>
            <person name="Kauserud H."/>
            <person name="Kohler A."/>
            <person name="LaButti K."/>
            <person name="Lapidus A."/>
            <person name="Lavin J.L."/>
            <person name="Lee Y.-H."/>
            <person name="Lindquist E."/>
            <person name="Lilly W."/>
            <person name="Lucas S."/>
            <person name="Morin E."/>
            <person name="Murat C."/>
            <person name="Oguiza J.A."/>
            <person name="Park J."/>
            <person name="Pisabarro A.G."/>
            <person name="Riley R."/>
            <person name="Rosling A."/>
            <person name="Salamov A."/>
            <person name="Schmidt O."/>
            <person name="Schmutz J."/>
            <person name="Skrede I."/>
            <person name="Stenlid J."/>
            <person name="Wiebenga A."/>
            <person name="Xie X."/>
            <person name="Kuees U."/>
            <person name="Hibbett D.S."/>
            <person name="Hoffmeister D."/>
            <person name="Hoegberg N."/>
            <person name="Martin F."/>
            <person name="Grigoriev I.V."/>
            <person name="Watkinson S.C."/>
        </authorList>
    </citation>
    <scope>NUCLEOTIDE SEQUENCE [LARGE SCALE GENOMIC DNA]</scope>
    <source>
        <strain evidence="3">strain S7.3</strain>
    </source>
</reference>
<protein>
    <submittedName>
        <fullName evidence="2">Uncharacterized protein</fullName>
    </submittedName>
</protein>